<dbReference type="EMBL" id="JAGMUU010000025">
    <property type="protein sequence ID" value="KAH7123512.1"/>
    <property type="molecule type" value="Genomic_DNA"/>
</dbReference>
<dbReference type="Gene3D" id="3.40.50.150">
    <property type="entry name" value="Vaccinia Virus protein VP39"/>
    <property type="match status" value="1"/>
</dbReference>
<dbReference type="InterPro" id="IPR029063">
    <property type="entry name" value="SAM-dependent_MTases_sf"/>
</dbReference>
<evidence type="ECO:0000313" key="2">
    <source>
        <dbReference type="Proteomes" id="UP000717696"/>
    </source>
</evidence>
<accession>A0A9P9IKD6</accession>
<dbReference type="AlphaFoldDB" id="A0A9P9IKD6"/>
<protein>
    <submittedName>
        <fullName evidence="1">Uncharacterized protein</fullName>
    </submittedName>
</protein>
<keyword evidence="2" id="KW-1185">Reference proteome</keyword>
<dbReference type="SUPFAM" id="SSF53335">
    <property type="entry name" value="S-adenosyl-L-methionine-dependent methyltransferases"/>
    <property type="match status" value="1"/>
</dbReference>
<name>A0A9P9IKD6_9HYPO</name>
<organism evidence="1 2">
    <name type="scientific">Dactylonectria estremocensis</name>
    <dbReference type="NCBI Taxonomy" id="1079267"/>
    <lineage>
        <taxon>Eukaryota</taxon>
        <taxon>Fungi</taxon>
        <taxon>Dikarya</taxon>
        <taxon>Ascomycota</taxon>
        <taxon>Pezizomycotina</taxon>
        <taxon>Sordariomycetes</taxon>
        <taxon>Hypocreomycetidae</taxon>
        <taxon>Hypocreales</taxon>
        <taxon>Nectriaceae</taxon>
        <taxon>Dactylonectria</taxon>
    </lineage>
</organism>
<proteinExistence type="predicted"/>
<comment type="caution">
    <text evidence="1">The sequence shown here is derived from an EMBL/GenBank/DDBJ whole genome shotgun (WGS) entry which is preliminary data.</text>
</comment>
<gene>
    <name evidence="1" type="ORF">B0J13DRAFT_589304</name>
</gene>
<sequence length="223" mass="25643">MICKPEQLPNDDKHIKRFDISHQWITMMLGDKLYLTPIGTNLDIVDELPSAGVIGSDISPSQPRWVPPNLMFQIGDAQQDWSFEPESFDFIHVRYMQGSNDEWSKLIFEQWAQLFYDVGDKTGRSFKETGFTSVTHKKFKVPYGTLPKDKQLKNLDQYMAFYLNLSLDGFAVYPIGQILVWSFKEVEVLVAKMRSGVRNPNSVVFRNVHAVDGRKPEVPTEHA</sequence>
<reference evidence="1" key="1">
    <citation type="journal article" date="2021" name="Nat. Commun.">
        <title>Genetic determinants of endophytism in the Arabidopsis root mycobiome.</title>
        <authorList>
            <person name="Mesny F."/>
            <person name="Miyauchi S."/>
            <person name="Thiergart T."/>
            <person name="Pickel B."/>
            <person name="Atanasova L."/>
            <person name="Karlsson M."/>
            <person name="Huettel B."/>
            <person name="Barry K.W."/>
            <person name="Haridas S."/>
            <person name="Chen C."/>
            <person name="Bauer D."/>
            <person name="Andreopoulos W."/>
            <person name="Pangilinan J."/>
            <person name="LaButti K."/>
            <person name="Riley R."/>
            <person name="Lipzen A."/>
            <person name="Clum A."/>
            <person name="Drula E."/>
            <person name="Henrissat B."/>
            <person name="Kohler A."/>
            <person name="Grigoriev I.V."/>
            <person name="Martin F.M."/>
            <person name="Hacquard S."/>
        </authorList>
    </citation>
    <scope>NUCLEOTIDE SEQUENCE</scope>
    <source>
        <strain evidence="1">MPI-CAGE-AT-0021</strain>
    </source>
</reference>
<dbReference type="Proteomes" id="UP000717696">
    <property type="component" value="Unassembled WGS sequence"/>
</dbReference>
<evidence type="ECO:0000313" key="1">
    <source>
        <dbReference type="EMBL" id="KAH7123512.1"/>
    </source>
</evidence>
<dbReference type="OrthoDB" id="2013972at2759"/>